<accession>A0ABW9MX46</accession>
<gene>
    <name evidence="7" type="ORF">ACCQ40_06220</name>
</gene>
<dbReference type="PANTHER" id="PTHR43763:SF6">
    <property type="entry name" value="XAA-PRO AMINOPEPTIDASE 1"/>
    <property type="match status" value="1"/>
</dbReference>
<dbReference type="Gene3D" id="3.90.230.10">
    <property type="entry name" value="Creatinase/methionine aminopeptidase superfamily"/>
    <property type="match status" value="1"/>
</dbReference>
<protein>
    <submittedName>
        <fullName evidence="7">Aminopeptidase P family protein</fullName>
        <ecNumber evidence="7">3.4.11.-</ecNumber>
    </submittedName>
</protein>
<dbReference type="GO" id="GO:0004177">
    <property type="term" value="F:aminopeptidase activity"/>
    <property type="evidence" value="ECO:0007669"/>
    <property type="project" value="UniProtKB-KW"/>
</dbReference>
<dbReference type="EMBL" id="JBGMEH010000006">
    <property type="protein sequence ID" value="MFO3716381.1"/>
    <property type="molecule type" value="Genomic_DNA"/>
</dbReference>
<feature type="domain" description="Creatinase N-terminal" evidence="5">
    <location>
        <begin position="6"/>
        <end position="135"/>
    </location>
</feature>
<dbReference type="InterPro" id="IPR033740">
    <property type="entry name" value="Pept_M24B"/>
</dbReference>
<dbReference type="Gene3D" id="3.40.350.10">
    <property type="entry name" value="Creatinase/prolidase N-terminal domain"/>
    <property type="match status" value="2"/>
</dbReference>
<keyword evidence="3 7" id="KW-0378">Hydrolase</keyword>
<dbReference type="InterPro" id="IPR032416">
    <property type="entry name" value="Peptidase_M24_C"/>
</dbReference>
<keyword evidence="2" id="KW-0479">Metal-binding</keyword>
<dbReference type="SUPFAM" id="SSF53092">
    <property type="entry name" value="Creatinase/prolidase N-terminal domain"/>
    <property type="match status" value="2"/>
</dbReference>
<name>A0ABW9MX46_9FIRM</name>
<dbReference type="InterPro" id="IPR000587">
    <property type="entry name" value="Creatinase_N"/>
</dbReference>
<dbReference type="Pfam" id="PF16189">
    <property type="entry name" value="Creatinase_N_2"/>
    <property type="match status" value="1"/>
</dbReference>
<evidence type="ECO:0000256" key="1">
    <source>
        <dbReference type="ARBA" id="ARBA00008766"/>
    </source>
</evidence>
<dbReference type="InterPro" id="IPR036005">
    <property type="entry name" value="Creatinase/aminopeptidase-like"/>
</dbReference>
<reference evidence="7 8" key="1">
    <citation type="journal article" date="2025" name="Anaerobe">
        <title>Description of Anaerococcus kampingiae sp. nov., Anaerococcus groningensis sp. nov., Anaerococcus martiniensis sp. nov., and Anaerococcus cruorum sp. nov., isolated from human clinical specimens.</title>
        <authorList>
            <person name="Boiten K.E."/>
            <person name="Meijer J."/>
            <person name="van Wezel E.M."/>
            <person name="Veloo A.C.M."/>
        </authorList>
    </citation>
    <scope>NUCLEOTIDE SEQUENCE [LARGE SCALE GENOMIC DNA]</scope>
    <source>
        <strain evidence="7 8">ENR1039</strain>
    </source>
</reference>
<dbReference type="InterPro" id="IPR050422">
    <property type="entry name" value="X-Pro_aminopeptidase_P"/>
</dbReference>
<dbReference type="Proteomes" id="UP001638015">
    <property type="component" value="Unassembled WGS sequence"/>
</dbReference>
<feature type="domain" description="Peptidase M24" evidence="4">
    <location>
        <begin position="308"/>
        <end position="522"/>
    </location>
</feature>
<organism evidence="7 8">
    <name type="scientific">Anaerococcus cruorum</name>
    <dbReference type="NCBI Taxonomy" id="3115617"/>
    <lineage>
        <taxon>Bacteria</taxon>
        <taxon>Bacillati</taxon>
        <taxon>Bacillota</taxon>
        <taxon>Tissierellia</taxon>
        <taxon>Tissierellales</taxon>
        <taxon>Peptoniphilaceae</taxon>
        <taxon>Anaerococcus</taxon>
    </lineage>
</organism>
<dbReference type="Pfam" id="PF01321">
    <property type="entry name" value="Creatinase_N"/>
    <property type="match status" value="1"/>
</dbReference>
<comment type="similarity">
    <text evidence="1">Belongs to the peptidase M24B family.</text>
</comment>
<dbReference type="InterPro" id="IPR029149">
    <property type="entry name" value="Creatin/AminoP/Spt16_N"/>
</dbReference>
<keyword evidence="8" id="KW-1185">Reference proteome</keyword>
<evidence type="ECO:0000259" key="4">
    <source>
        <dbReference type="Pfam" id="PF00557"/>
    </source>
</evidence>
<dbReference type="InterPro" id="IPR000994">
    <property type="entry name" value="Pept_M24"/>
</dbReference>
<evidence type="ECO:0000256" key="2">
    <source>
        <dbReference type="ARBA" id="ARBA00022723"/>
    </source>
</evidence>
<dbReference type="SUPFAM" id="SSF55920">
    <property type="entry name" value="Creatinase/aminopeptidase"/>
    <property type="match status" value="1"/>
</dbReference>
<dbReference type="CDD" id="cd01085">
    <property type="entry name" value="APP"/>
    <property type="match status" value="1"/>
</dbReference>
<keyword evidence="7" id="KW-0645">Protease</keyword>
<feature type="domain" description="Peptidase M24 C-terminal" evidence="6">
    <location>
        <begin position="532"/>
        <end position="591"/>
    </location>
</feature>
<dbReference type="Pfam" id="PF16188">
    <property type="entry name" value="Peptidase_M24_C"/>
    <property type="match status" value="1"/>
</dbReference>
<evidence type="ECO:0000313" key="7">
    <source>
        <dbReference type="EMBL" id="MFO3716381.1"/>
    </source>
</evidence>
<comment type="caution">
    <text evidence="7">The sequence shown here is derived from an EMBL/GenBank/DDBJ whole genome shotgun (WGS) entry which is preliminary data.</text>
</comment>
<dbReference type="PANTHER" id="PTHR43763">
    <property type="entry name" value="XAA-PRO AMINOPEPTIDASE 1"/>
    <property type="match status" value="1"/>
</dbReference>
<proteinExistence type="inferred from homology"/>
<dbReference type="EC" id="3.4.11.-" evidence="7"/>
<keyword evidence="7" id="KW-0031">Aminopeptidase</keyword>
<dbReference type="Pfam" id="PF00557">
    <property type="entry name" value="Peptidase_M24"/>
    <property type="match status" value="1"/>
</dbReference>
<sequence length="591" mass="67240">MNINQRLENLRNLMADRKIDAYIIPTSDPHQSEYLSDHYKEREFISGFTGSAGTAVVTPTEAKVWTDSRYFLQAEKELAHSDFELMKMGEEDYPTVEEYLEENVNEFGKIAFNGNLFSVREYKKLSESMGSRTLVSDIDYISDLWKDRPELRKDKAWILEEKYAGESTASKLARIREEMDKSGYDYYFIGAVEDICWLLNIRGNDIDYNPVVLCYMLISKDRAYLCIDQEKLDGEVKDYLEENKIKIHSYNYIFTLLKDIPGKNRIFLDPARTNVAIYDAINSNVKVSTGTNITTNMKVIKNETEIANTKEAYIIDGVTLVKFFNWLEVGATTGTLNEYVASKKLHELRAENESFIEESFATIMGYKDNAAIVHYAPANVGSKTIRTAGMVLIDSGAHYKEGTTDITRTIALGNLSQAEKDDYTLVLKSHIALFLAKFKEKTTGARLDAVAKYPLWQAGKDFFHGTGHGVGYLLTVHEGPQRLGIGPGSEIEFKEHMFTSVEPGLYIANSHGIRIENQAVVQKAIENEFGRFLEFESLTYVPIDTRPINVDMLTNEEINWINDYNQKCEEVLAPHLEGADLEYLKESCKQI</sequence>
<evidence type="ECO:0000259" key="6">
    <source>
        <dbReference type="Pfam" id="PF16188"/>
    </source>
</evidence>
<evidence type="ECO:0000259" key="5">
    <source>
        <dbReference type="Pfam" id="PF01321"/>
    </source>
</evidence>
<evidence type="ECO:0000313" key="8">
    <source>
        <dbReference type="Proteomes" id="UP001638015"/>
    </source>
</evidence>
<evidence type="ECO:0000256" key="3">
    <source>
        <dbReference type="ARBA" id="ARBA00022801"/>
    </source>
</evidence>
<dbReference type="RefSeq" id="WP_410033053.1">
    <property type="nucleotide sequence ID" value="NZ_JBGMEH010000006.1"/>
</dbReference>